<feature type="transmembrane region" description="Helical" evidence="1">
    <location>
        <begin position="334"/>
        <end position="352"/>
    </location>
</feature>
<feature type="transmembrane region" description="Helical" evidence="1">
    <location>
        <begin position="94"/>
        <end position="117"/>
    </location>
</feature>
<reference evidence="2 3" key="1">
    <citation type="submission" date="2021-06" db="EMBL/GenBank/DDBJ databases">
        <title>Nitratireductor porphyridii sp. nov., isolated from a small marine red alga, Porphyridium purpureum in South Korea.</title>
        <authorList>
            <person name="Kim K.H."/>
            <person name="Kristyanto S."/>
            <person name="Jeon C.O."/>
        </authorList>
    </citation>
    <scope>NUCLEOTIDE SEQUENCE [LARGE SCALE GENOMIC DNA]</scope>
    <source>
        <strain evidence="2 3">R6</strain>
    </source>
</reference>
<feature type="transmembrane region" description="Helical" evidence="1">
    <location>
        <begin position="123"/>
        <end position="142"/>
    </location>
</feature>
<evidence type="ECO:0000313" key="2">
    <source>
        <dbReference type="EMBL" id="MBY8915568.1"/>
    </source>
</evidence>
<evidence type="ECO:0000313" key="3">
    <source>
        <dbReference type="Proteomes" id="UP000777661"/>
    </source>
</evidence>
<dbReference type="RefSeq" id="WP_223003912.1">
    <property type="nucleotide sequence ID" value="NZ_JAHSQO010000001.1"/>
</dbReference>
<feature type="transmembrane region" description="Helical" evidence="1">
    <location>
        <begin position="268"/>
        <end position="288"/>
    </location>
</feature>
<feature type="transmembrane region" description="Helical" evidence="1">
    <location>
        <begin position="359"/>
        <end position="381"/>
    </location>
</feature>
<protein>
    <submittedName>
        <fullName evidence="2">DUF4153 domain-containing protein</fullName>
    </submittedName>
</protein>
<name>A0ABS7R3T1_9HYPH</name>
<evidence type="ECO:0000256" key="1">
    <source>
        <dbReference type="SAM" id="Phobius"/>
    </source>
</evidence>
<dbReference type="Proteomes" id="UP000777661">
    <property type="component" value="Unassembled WGS sequence"/>
</dbReference>
<proteinExistence type="predicted"/>
<dbReference type="EMBL" id="JAHSQO010000001">
    <property type="protein sequence ID" value="MBY8915568.1"/>
    <property type="molecule type" value="Genomic_DNA"/>
</dbReference>
<feature type="transmembrane region" description="Helical" evidence="1">
    <location>
        <begin position="154"/>
        <end position="179"/>
    </location>
</feature>
<feature type="transmembrane region" description="Helical" evidence="1">
    <location>
        <begin position="191"/>
        <end position="209"/>
    </location>
</feature>
<keyword evidence="1" id="KW-1133">Transmembrane helix</keyword>
<feature type="transmembrane region" description="Helical" evidence="1">
    <location>
        <begin position="234"/>
        <end position="256"/>
    </location>
</feature>
<sequence>MVEQLNDAHASTGWLASSREAIAAMGDALSRFPVTVIFLFLMALQANAMVADIDLAPVWIPDSVRDEDLLLALLAAVFASFAATLLAQAWRLSALIASLLALLAGVAAFTVMWPTMADRTVEWAFLASLMALVPIAPFAGRGSGNAFWMFTARLAFAAALGLLAFVLFGGGISAILASLTHLFGIDIPSDLYQHIWASIGLFVAPLFGLGQTPRVFDEEPGGHEHDMMQRGMRALGDFAAVPLLIIYAVILHLYVAKIIVTGEVPQGQIGWLVLTYGSCIVAVLLLTKPFLDTARAPTRFFVRFWPLFLLVPLFLLFYALSLRVDAFGWTVQRYFLGLFGLVMLVLVVLQLVPRVRGDIRMIAGIPVLALLVGSFGPQGALDWSLSSQRERFLEIVRGEPEDVHTKAEALAVLRYLNGENAALDVAPDGFVQEDDESLYRQVARAWGLDPDNPVQRGRQGFSYNNPGTFAFALDGFDTAIQNAQFYRENDPTGGVTLPDGTVLRLLLKKNAVSLEPAEGTPTLFPIDTAKIIELSSQGDQPAVLRLEAHGRTILLIPGYLYARSDPETVLENFTGTVLLRSADWP</sequence>
<dbReference type="InterPro" id="IPR025291">
    <property type="entry name" value="DUF4153"/>
</dbReference>
<feature type="transmembrane region" description="Helical" evidence="1">
    <location>
        <begin position="300"/>
        <end position="322"/>
    </location>
</feature>
<comment type="caution">
    <text evidence="2">The sequence shown here is derived from an EMBL/GenBank/DDBJ whole genome shotgun (WGS) entry which is preliminary data.</text>
</comment>
<feature type="transmembrane region" description="Helical" evidence="1">
    <location>
        <begin position="69"/>
        <end position="87"/>
    </location>
</feature>
<keyword evidence="3" id="KW-1185">Reference proteome</keyword>
<keyword evidence="1" id="KW-0472">Membrane</keyword>
<keyword evidence="1" id="KW-0812">Transmembrane</keyword>
<dbReference type="Pfam" id="PF13687">
    <property type="entry name" value="DUF4153"/>
    <property type="match status" value="1"/>
</dbReference>
<feature type="transmembrane region" description="Helical" evidence="1">
    <location>
        <begin position="28"/>
        <end position="49"/>
    </location>
</feature>
<organism evidence="2 3">
    <name type="scientific">Nitratireductor rhodophyticola</name>
    <dbReference type="NCBI Taxonomy" id="2854036"/>
    <lineage>
        <taxon>Bacteria</taxon>
        <taxon>Pseudomonadati</taxon>
        <taxon>Pseudomonadota</taxon>
        <taxon>Alphaproteobacteria</taxon>
        <taxon>Hyphomicrobiales</taxon>
        <taxon>Phyllobacteriaceae</taxon>
        <taxon>Nitratireductor</taxon>
    </lineage>
</organism>
<accession>A0ABS7R3T1</accession>
<gene>
    <name evidence="2" type="ORF">KVG22_03135</name>
</gene>